<evidence type="ECO:0000256" key="4">
    <source>
        <dbReference type="ARBA" id="ARBA00022989"/>
    </source>
</evidence>
<evidence type="ECO:0000256" key="5">
    <source>
        <dbReference type="ARBA" id="ARBA00023136"/>
    </source>
</evidence>
<keyword evidence="3" id="KW-0812">Transmembrane</keyword>
<dbReference type="OrthoDB" id="9783823at2"/>
<dbReference type="PANTHER" id="PTHR23508:SF10">
    <property type="entry name" value="CARBOXYLIC ACID TRANSPORTER PROTEIN HOMOLOG"/>
    <property type="match status" value="1"/>
</dbReference>
<keyword evidence="2" id="KW-0813">Transport</keyword>
<dbReference type="EMBL" id="CP080467">
    <property type="protein sequence ID" value="UNO49110.1"/>
    <property type="molecule type" value="Genomic_DNA"/>
</dbReference>
<dbReference type="KEGG" id="aaco:K1I37_00645"/>
<organism evidence="6 7">
    <name type="scientific">Alicyclobacillus acidoterrestris (strain ATCC 49025 / DSM 3922 / CIP 106132 / NCIMB 13137 / GD3B)</name>
    <dbReference type="NCBI Taxonomy" id="1356854"/>
    <lineage>
        <taxon>Bacteria</taxon>
        <taxon>Bacillati</taxon>
        <taxon>Bacillota</taxon>
        <taxon>Bacilli</taxon>
        <taxon>Bacillales</taxon>
        <taxon>Alicyclobacillaceae</taxon>
        <taxon>Alicyclobacillus</taxon>
    </lineage>
</organism>
<dbReference type="InterPro" id="IPR011701">
    <property type="entry name" value="MFS"/>
</dbReference>
<evidence type="ECO:0000313" key="6">
    <source>
        <dbReference type="EMBL" id="UNO49110.1"/>
    </source>
</evidence>
<evidence type="ECO:0000313" key="7">
    <source>
        <dbReference type="Proteomes" id="UP000829401"/>
    </source>
</evidence>
<name>T0C9R4_ALIAG</name>
<comment type="subcellular location">
    <subcellularLocation>
        <location evidence="1">Cell membrane</location>
        <topology evidence="1">Multi-pass membrane protein</topology>
    </subcellularLocation>
</comment>
<evidence type="ECO:0000256" key="1">
    <source>
        <dbReference type="ARBA" id="ARBA00004651"/>
    </source>
</evidence>
<dbReference type="PANTHER" id="PTHR23508">
    <property type="entry name" value="CARBOXYLIC ACID TRANSPORTER PROTEIN HOMOLOG"/>
    <property type="match status" value="1"/>
</dbReference>
<dbReference type="SUPFAM" id="SSF103473">
    <property type="entry name" value="MFS general substrate transporter"/>
    <property type="match status" value="1"/>
</dbReference>
<dbReference type="GO" id="GO:0005886">
    <property type="term" value="C:plasma membrane"/>
    <property type="evidence" value="ECO:0007669"/>
    <property type="project" value="UniProtKB-SubCell"/>
</dbReference>
<dbReference type="Pfam" id="PF07690">
    <property type="entry name" value="MFS_1"/>
    <property type="match status" value="1"/>
</dbReference>
<reference evidence="7" key="1">
    <citation type="journal article" date="2022" name="G3 (Bethesda)">
        <title>Unveiling the complete genome sequence of Alicyclobacillus acidoterrestris DSM 3922T, a taint-producing strain.</title>
        <authorList>
            <person name="Leonardo I.C."/>
            <person name="Barreto Crespo M.T."/>
            <person name="Gaspar F.B."/>
        </authorList>
    </citation>
    <scope>NUCLEOTIDE SEQUENCE [LARGE SCALE GENOMIC DNA]</scope>
    <source>
        <strain evidence="7">DSM 3922</strain>
    </source>
</reference>
<dbReference type="STRING" id="1356854.N007_02010"/>
<dbReference type="Gene3D" id="1.20.1250.20">
    <property type="entry name" value="MFS general substrate transporter like domains"/>
    <property type="match status" value="2"/>
</dbReference>
<dbReference type="PROSITE" id="PS00217">
    <property type="entry name" value="SUGAR_TRANSPORT_2"/>
    <property type="match status" value="1"/>
</dbReference>
<dbReference type="InterPro" id="IPR036259">
    <property type="entry name" value="MFS_trans_sf"/>
</dbReference>
<sequence>MGSSEMSPVSNTSAWTAHVQRKDWAVLAITMLFWLFDGYETYTLLVTVSPALNQLLPASHLPNLSHYSAYLISITLFGWATGGILGGLLGDRLGRRKTMIIAILLYGVFTGSSALAHSWGFLAITRLLTGIGIGAEWGVGTSLLQEAWPAQARTKGAGLLQAGFSLGSLLASGLWILLGGHLGVSWRMMYVIGIVPAILIAVLARRIPESTRWVRVKTAADAGIRSINMKYLFCAIGVSISITLGWWAISSWVPSYAASLVTGTKLQAYYSGMAGVLYNVGEIFGCILFGFFADSMGRRWTGALYLLGSLIITPIVFLVLHNAVAVVVLQLANGYLTGGLYSWYTIHPPELFPTRVRASAISTIFNITRYLAMLGPILAAYLLQALGGFGPAASTFGLIYVLGIILMFFLPETKGLQLPD</sequence>
<proteinExistence type="predicted"/>
<dbReference type="PROSITE" id="PS50850">
    <property type="entry name" value="MFS"/>
    <property type="match status" value="1"/>
</dbReference>
<dbReference type="Pfam" id="PF00083">
    <property type="entry name" value="Sugar_tr"/>
    <property type="match status" value="1"/>
</dbReference>
<keyword evidence="5" id="KW-0472">Membrane</keyword>
<accession>T0C9R4</accession>
<dbReference type="InterPro" id="IPR005829">
    <property type="entry name" value="Sugar_transporter_CS"/>
</dbReference>
<dbReference type="RefSeq" id="WP_021294908.1">
    <property type="nucleotide sequence ID" value="NZ_AURB01000024.1"/>
</dbReference>
<protein>
    <submittedName>
        <fullName evidence="6">MFS transporter</fullName>
    </submittedName>
</protein>
<dbReference type="AlphaFoldDB" id="T0C9R4"/>
<evidence type="ECO:0000256" key="2">
    <source>
        <dbReference type="ARBA" id="ARBA00022448"/>
    </source>
</evidence>
<accession>A0A9E6ZFK3</accession>
<dbReference type="GO" id="GO:0046943">
    <property type="term" value="F:carboxylic acid transmembrane transporter activity"/>
    <property type="evidence" value="ECO:0007669"/>
    <property type="project" value="TreeGrafter"/>
</dbReference>
<dbReference type="InterPro" id="IPR005828">
    <property type="entry name" value="MFS_sugar_transport-like"/>
</dbReference>
<dbReference type="eggNOG" id="COG2814">
    <property type="taxonomic scope" value="Bacteria"/>
</dbReference>
<gene>
    <name evidence="6" type="ORF">K1I37_00645</name>
</gene>
<evidence type="ECO:0000256" key="3">
    <source>
        <dbReference type="ARBA" id="ARBA00022692"/>
    </source>
</evidence>
<dbReference type="Proteomes" id="UP000829401">
    <property type="component" value="Chromosome"/>
</dbReference>
<keyword evidence="7" id="KW-1185">Reference proteome</keyword>
<keyword evidence="4" id="KW-1133">Transmembrane helix</keyword>
<dbReference type="InterPro" id="IPR020846">
    <property type="entry name" value="MFS_dom"/>
</dbReference>